<evidence type="ECO:0000256" key="1">
    <source>
        <dbReference type="ARBA" id="ARBA00005232"/>
    </source>
</evidence>
<evidence type="ECO:0000259" key="7">
    <source>
        <dbReference type="Pfam" id="PF00755"/>
    </source>
</evidence>
<dbReference type="Pfam" id="PF00755">
    <property type="entry name" value="Carn_acyltransf"/>
    <property type="match status" value="1"/>
</dbReference>
<dbReference type="PROSITE" id="PS00440">
    <property type="entry name" value="ACYLTRANSF_C_2"/>
    <property type="match status" value="1"/>
</dbReference>
<keyword evidence="2 5" id="KW-0808">Transferase</keyword>
<accession>A0ABD3NUA7</accession>
<dbReference type="InterPro" id="IPR000542">
    <property type="entry name" value="Carn_acyl_trans"/>
</dbReference>
<dbReference type="InterPro" id="IPR042231">
    <property type="entry name" value="Cho/carn_acyl_trans_2"/>
</dbReference>
<feature type="domain" description="Choline/carnitine acyltransferase" evidence="7">
    <location>
        <begin position="86"/>
        <end position="679"/>
    </location>
</feature>
<dbReference type="PANTHER" id="PTHR22589:SF103">
    <property type="entry name" value="CARNITINE O-ACETYL-TRANSFERASE, ISOFORM A-RELATED"/>
    <property type="match status" value="1"/>
</dbReference>
<evidence type="ECO:0000256" key="2">
    <source>
        <dbReference type="ARBA" id="ARBA00022679"/>
    </source>
</evidence>
<evidence type="ECO:0000313" key="8">
    <source>
        <dbReference type="EMBL" id="KAL3778882.1"/>
    </source>
</evidence>
<dbReference type="Gene3D" id="3.30.559.10">
    <property type="entry name" value="Chloramphenicol acetyltransferase-like domain"/>
    <property type="match status" value="1"/>
</dbReference>
<dbReference type="PANTHER" id="PTHR22589">
    <property type="entry name" value="CARNITINE O-ACYLTRANSFERASE"/>
    <property type="match status" value="1"/>
</dbReference>
<comment type="similarity">
    <text evidence="1 5">Belongs to the carnitine/choline acetyltransferase family.</text>
</comment>
<dbReference type="Proteomes" id="UP001530315">
    <property type="component" value="Unassembled WGS sequence"/>
</dbReference>
<comment type="caution">
    <text evidence="8">The sequence shown here is derived from an EMBL/GenBank/DDBJ whole genome shotgun (WGS) entry which is preliminary data.</text>
</comment>
<feature type="compositionally biased region" description="Low complexity" evidence="6">
    <location>
        <begin position="22"/>
        <end position="38"/>
    </location>
</feature>
<gene>
    <name evidence="8" type="ORF">ACHAW5_007373</name>
</gene>
<dbReference type="PROSITE" id="PS00439">
    <property type="entry name" value="ACYLTRANSF_C_1"/>
    <property type="match status" value="1"/>
</dbReference>
<evidence type="ECO:0000313" key="9">
    <source>
        <dbReference type="Proteomes" id="UP001530315"/>
    </source>
</evidence>
<keyword evidence="3 5" id="KW-0012">Acyltransferase</keyword>
<feature type="active site" description="Proton acceptor" evidence="4">
    <location>
        <position position="397"/>
    </location>
</feature>
<dbReference type="GO" id="GO:0016746">
    <property type="term" value="F:acyltransferase activity"/>
    <property type="evidence" value="ECO:0007669"/>
    <property type="project" value="UniProtKB-KW"/>
</dbReference>
<keyword evidence="9" id="KW-1185">Reference proteome</keyword>
<evidence type="ECO:0000256" key="3">
    <source>
        <dbReference type="ARBA" id="ARBA00023315"/>
    </source>
</evidence>
<name>A0ABD3NUA7_9STRA</name>
<evidence type="ECO:0000256" key="6">
    <source>
        <dbReference type="SAM" id="MobiDB-lite"/>
    </source>
</evidence>
<protein>
    <recommendedName>
        <fullName evidence="7">Choline/carnitine acyltransferase domain-containing protein</fullName>
    </recommendedName>
</protein>
<dbReference type="SUPFAM" id="SSF52777">
    <property type="entry name" value="CoA-dependent acyltransferases"/>
    <property type="match status" value="2"/>
</dbReference>
<dbReference type="Gene3D" id="3.30.559.70">
    <property type="entry name" value="Choline/Carnitine o-acyltransferase, domain 2"/>
    <property type="match status" value="1"/>
</dbReference>
<organism evidence="8 9">
    <name type="scientific">Stephanodiscus triporus</name>
    <dbReference type="NCBI Taxonomy" id="2934178"/>
    <lineage>
        <taxon>Eukaryota</taxon>
        <taxon>Sar</taxon>
        <taxon>Stramenopiles</taxon>
        <taxon>Ochrophyta</taxon>
        <taxon>Bacillariophyta</taxon>
        <taxon>Coscinodiscophyceae</taxon>
        <taxon>Thalassiosirophycidae</taxon>
        <taxon>Stephanodiscales</taxon>
        <taxon>Stephanodiscaceae</taxon>
        <taxon>Stephanodiscus</taxon>
    </lineage>
</organism>
<evidence type="ECO:0000256" key="5">
    <source>
        <dbReference type="RuleBase" id="RU003801"/>
    </source>
</evidence>
<evidence type="ECO:0000256" key="4">
    <source>
        <dbReference type="PIRSR" id="PIRSR600542-1"/>
    </source>
</evidence>
<feature type="region of interest" description="Disordered" evidence="6">
    <location>
        <begin position="17"/>
        <end position="38"/>
    </location>
</feature>
<dbReference type="EMBL" id="JALLAZ020001195">
    <property type="protein sequence ID" value="KAL3778882.1"/>
    <property type="molecule type" value="Genomic_DNA"/>
</dbReference>
<dbReference type="InterPro" id="IPR023213">
    <property type="entry name" value="CAT-like_dom_sf"/>
</dbReference>
<sequence>MLRQGILRSSYNLVANSTKKISPPSKSAHPPTSSSSSFRTMSVSASKFKPWPHPVVESHGDYRAEAYLEDHIGGKLYSQQRSLPRLPVPNISDTIAKLMPTALPLAKSDEEKATFIKACEEFEGQAGELQRRLVGRKEGEMKDSSWLQHWWNTLGYLQVRDPVVVNVSYFFHFSDDGTLPQIPSDKSLGVLRAASLLYSTAQFRQLVATGDLPYEAIGREPNKTALCSVAYKYMFNACRIPRKDEDTYRIYDPSLSSHVIVACGGKFFSFDFVEKETGEPLPLQVIEQRLQKCVEMSLDGPSLPMLGYLTSDDRDRCAEARDELIRVGGSKMEEALKVLESGAVLICLDENERPVSKKQGSETFWTGGLKSGHNRWFDKSIQLICTNNGKAGMNGEHSMMDGMPVVNYCDFITKKPYGQVAAESKNKTGGYESPDHNVKDIFGDCATALTSAGSKVVDHVHRSKANFEKLISSHELQTQSFQGYGSSEIKKMGYSPDAYVQMACQLATYRLWGEQGGTYEATQVRPFLHGRTETTRTVSPASEAFVKTMGLRPKRDELDAAKRAEKLGLLREAVSSHAKYIGSAAKAMGVDRHLLGLALSVTEGETAPALYSHPLYTRAKTWRVSTSHLTHPRFDSWGYGEVTPTGVGLAYSIHPNHCMFCITALREYDWPERLSHLLEEALLEMQTLNDLDKAPISKI</sequence>
<dbReference type="AlphaFoldDB" id="A0ABD3NUA7"/>
<dbReference type="InterPro" id="IPR039551">
    <property type="entry name" value="Cho/carn_acyl_trans"/>
</dbReference>
<reference evidence="8 9" key="1">
    <citation type="submission" date="2024-10" db="EMBL/GenBank/DDBJ databases">
        <title>Updated reference genomes for cyclostephanoid diatoms.</title>
        <authorList>
            <person name="Roberts W.R."/>
            <person name="Alverson A.J."/>
        </authorList>
    </citation>
    <scope>NUCLEOTIDE SEQUENCE [LARGE SCALE GENOMIC DNA]</scope>
    <source>
        <strain evidence="8 9">AJA276-08</strain>
    </source>
</reference>
<proteinExistence type="inferred from homology"/>